<sequence length="165" mass="17412">MNYERKWTDSRNAVGFAAECARLALPFYSGDRRSDLVVAIEIAERYTSGEQIDDSTRIAALAAARGVASGVDDASAACAAAARAAAYAAARATAHYTSDAIRATAVFAADYADDAGVDYSEIQIAFARWVVRDLSVDRDLDEELRQAAGAAVVAGDEALARELLG</sequence>
<evidence type="ECO:0000313" key="1">
    <source>
        <dbReference type="EMBL" id="KKN37654.1"/>
    </source>
</evidence>
<proteinExistence type="predicted"/>
<gene>
    <name evidence="1" type="ORF">LCGC14_0761350</name>
</gene>
<accession>A0A0F9Q550</accession>
<reference evidence="1" key="1">
    <citation type="journal article" date="2015" name="Nature">
        <title>Complex archaea that bridge the gap between prokaryotes and eukaryotes.</title>
        <authorList>
            <person name="Spang A."/>
            <person name="Saw J.H."/>
            <person name="Jorgensen S.L."/>
            <person name="Zaremba-Niedzwiedzka K."/>
            <person name="Martijn J."/>
            <person name="Lind A.E."/>
            <person name="van Eijk R."/>
            <person name="Schleper C."/>
            <person name="Guy L."/>
            <person name="Ettema T.J."/>
        </authorList>
    </citation>
    <scope>NUCLEOTIDE SEQUENCE</scope>
</reference>
<dbReference type="EMBL" id="LAZR01001880">
    <property type="protein sequence ID" value="KKN37654.1"/>
    <property type="molecule type" value="Genomic_DNA"/>
</dbReference>
<protein>
    <submittedName>
        <fullName evidence="1">Uncharacterized protein</fullName>
    </submittedName>
</protein>
<comment type="caution">
    <text evidence="1">The sequence shown here is derived from an EMBL/GenBank/DDBJ whole genome shotgun (WGS) entry which is preliminary data.</text>
</comment>
<dbReference type="AlphaFoldDB" id="A0A0F9Q550"/>
<name>A0A0F9Q550_9ZZZZ</name>
<organism evidence="1">
    <name type="scientific">marine sediment metagenome</name>
    <dbReference type="NCBI Taxonomy" id="412755"/>
    <lineage>
        <taxon>unclassified sequences</taxon>
        <taxon>metagenomes</taxon>
        <taxon>ecological metagenomes</taxon>
    </lineage>
</organism>